<dbReference type="Gene3D" id="3.30.450.60">
    <property type="match status" value="1"/>
</dbReference>
<dbReference type="InterPro" id="IPR011012">
    <property type="entry name" value="Longin-like_dom_sf"/>
</dbReference>
<dbReference type="CDD" id="cd14833">
    <property type="entry name" value="AP2_sigma"/>
    <property type="match status" value="1"/>
</dbReference>
<keyword evidence="10" id="KW-0168">Coated pit</keyword>
<dbReference type="OrthoDB" id="371463at2759"/>
<dbReference type="PROSITE" id="PS00989">
    <property type="entry name" value="CLAT_ADAPTOR_S"/>
    <property type="match status" value="1"/>
</dbReference>
<dbReference type="STRING" id="1257118.L8GP22"/>
<protein>
    <recommendedName>
        <fullName evidence="11">AP complex subunit sigma</fullName>
    </recommendedName>
</protein>
<evidence type="ECO:0000256" key="4">
    <source>
        <dbReference type="ARBA" id="ARBA00006972"/>
    </source>
</evidence>
<dbReference type="AlphaFoldDB" id="L8GP22"/>
<dbReference type="GO" id="GO:0035615">
    <property type="term" value="F:clathrin adaptor activity"/>
    <property type="evidence" value="ECO:0007669"/>
    <property type="project" value="InterPro"/>
</dbReference>
<evidence type="ECO:0000313" key="13">
    <source>
        <dbReference type="EMBL" id="ELR14403.1"/>
    </source>
</evidence>
<dbReference type="Pfam" id="PF01217">
    <property type="entry name" value="Clat_adaptor_s"/>
    <property type="match status" value="1"/>
</dbReference>
<gene>
    <name evidence="13" type="ORF">ACA1_380800</name>
</gene>
<keyword evidence="6" id="KW-1003">Cell membrane</keyword>
<evidence type="ECO:0000259" key="12">
    <source>
        <dbReference type="Pfam" id="PF01217"/>
    </source>
</evidence>
<evidence type="ECO:0000256" key="7">
    <source>
        <dbReference type="ARBA" id="ARBA00022583"/>
    </source>
</evidence>
<dbReference type="PANTHER" id="PTHR11753">
    <property type="entry name" value="ADAPTOR COMPLEXES SMALL SUBUNIT FAMILY"/>
    <property type="match status" value="1"/>
</dbReference>
<evidence type="ECO:0000256" key="1">
    <source>
        <dbReference type="ARBA" id="ARBA00004236"/>
    </source>
</evidence>
<dbReference type="EMBL" id="KB008053">
    <property type="protein sequence ID" value="ELR14403.1"/>
    <property type="molecule type" value="Genomic_DNA"/>
</dbReference>
<accession>L8GP22</accession>
<dbReference type="InterPro" id="IPR027156">
    <property type="entry name" value="APS2"/>
</dbReference>
<keyword evidence="9 11" id="KW-0472">Membrane</keyword>
<dbReference type="PIRSF" id="PIRSF015588">
    <property type="entry name" value="AP_complex_sigma"/>
    <property type="match status" value="1"/>
</dbReference>
<dbReference type="SUPFAM" id="SSF64356">
    <property type="entry name" value="SNARE-like"/>
    <property type="match status" value="1"/>
</dbReference>
<dbReference type="InterPro" id="IPR000804">
    <property type="entry name" value="Clathrin_sm-chain_CS"/>
</dbReference>
<evidence type="ECO:0000256" key="6">
    <source>
        <dbReference type="ARBA" id="ARBA00022475"/>
    </source>
</evidence>
<dbReference type="GO" id="GO:0030122">
    <property type="term" value="C:AP-2 adaptor complex"/>
    <property type="evidence" value="ECO:0007669"/>
    <property type="project" value="InterPro"/>
</dbReference>
<keyword evidence="14" id="KW-1185">Reference proteome</keyword>
<feature type="domain" description="AP complex mu/sigma subunit" evidence="12">
    <location>
        <begin position="1"/>
        <end position="141"/>
    </location>
</feature>
<reference evidence="13 14" key="1">
    <citation type="journal article" date="2013" name="Genome Biol.">
        <title>Genome of Acanthamoeba castellanii highlights extensive lateral gene transfer and early evolution of tyrosine kinase signaling.</title>
        <authorList>
            <person name="Clarke M."/>
            <person name="Lohan A.J."/>
            <person name="Liu B."/>
            <person name="Lagkouvardos I."/>
            <person name="Roy S."/>
            <person name="Zafar N."/>
            <person name="Bertelli C."/>
            <person name="Schilde C."/>
            <person name="Kianianmomeni A."/>
            <person name="Burglin T.R."/>
            <person name="Frech C."/>
            <person name="Turcotte B."/>
            <person name="Kopec K.O."/>
            <person name="Synnott J.M."/>
            <person name="Choo C."/>
            <person name="Paponov I."/>
            <person name="Finkler A."/>
            <person name="Soon Heng Tan C."/>
            <person name="Hutchins A.P."/>
            <person name="Weinmeier T."/>
            <person name="Rattei T."/>
            <person name="Chu J.S."/>
            <person name="Gimenez G."/>
            <person name="Irimia M."/>
            <person name="Rigden D.J."/>
            <person name="Fitzpatrick D.A."/>
            <person name="Lorenzo-Morales J."/>
            <person name="Bateman A."/>
            <person name="Chiu C.H."/>
            <person name="Tang P."/>
            <person name="Hegemann P."/>
            <person name="Fromm H."/>
            <person name="Raoult D."/>
            <person name="Greub G."/>
            <person name="Miranda-Saavedra D."/>
            <person name="Chen N."/>
            <person name="Nash P."/>
            <person name="Ginger M.L."/>
            <person name="Horn M."/>
            <person name="Schaap P."/>
            <person name="Caler L."/>
            <person name="Loftus B."/>
        </authorList>
    </citation>
    <scope>NUCLEOTIDE SEQUENCE [LARGE SCALE GENOMIC DNA]</scope>
    <source>
        <strain evidence="13 14">Neff</strain>
    </source>
</reference>
<sequence length="143" mass="16969">MLRFFLVQNRQGKVRLAKWYVPYEDEEKSKLSAEIHRLVNARLTKFTNFTEYREHKLIYRRYAGLYFCVCVDPDDNELAALEAIHLIVELLDSYFDHNVCELHLVFNFNRVYAILDEVIVGGEVIETSRTKILQRVDELEDLP</sequence>
<name>L8GP22_ACACF</name>
<dbReference type="VEuPathDB" id="AmoebaDB:ACA1_380800"/>
<keyword evidence="8 11" id="KW-0653">Protein transport</keyword>
<dbReference type="FunFam" id="3.30.450.60:FF:000010">
    <property type="entry name" value="AP complex subunit sigma"/>
    <property type="match status" value="1"/>
</dbReference>
<evidence type="ECO:0000256" key="10">
    <source>
        <dbReference type="ARBA" id="ARBA00023176"/>
    </source>
</evidence>
<dbReference type="InterPro" id="IPR016635">
    <property type="entry name" value="AP_complex_ssu"/>
</dbReference>
<dbReference type="InterPro" id="IPR022775">
    <property type="entry name" value="AP_mu_sigma_su"/>
</dbReference>
<keyword evidence="7" id="KW-0254">Endocytosis</keyword>
<dbReference type="GO" id="GO:0006886">
    <property type="term" value="P:intracellular protein transport"/>
    <property type="evidence" value="ECO:0007669"/>
    <property type="project" value="UniProtKB-UniRule"/>
</dbReference>
<evidence type="ECO:0000313" key="14">
    <source>
        <dbReference type="Proteomes" id="UP000011083"/>
    </source>
</evidence>
<comment type="similarity">
    <text evidence="4 11">Belongs to the adaptor complexes small subunit family.</text>
</comment>
<evidence type="ECO:0000256" key="2">
    <source>
        <dbReference type="ARBA" id="ARBA00004277"/>
    </source>
</evidence>
<organism evidence="13 14">
    <name type="scientific">Acanthamoeba castellanii (strain ATCC 30010 / Neff)</name>
    <dbReference type="NCBI Taxonomy" id="1257118"/>
    <lineage>
        <taxon>Eukaryota</taxon>
        <taxon>Amoebozoa</taxon>
        <taxon>Discosea</taxon>
        <taxon>Longamoebia</taxon>
        <taxon>Centramoebida</taxon>
        <taxon>Acanthamoebidae</taxon>
        <taxon>Acanthamoeba</taxon>
    </lineage>
</organism>
<dbReference type="GO" id="GO:0005794">
    <property type="term" value="C:Golgi apparatus"/>
    <property type="evidence" value="ECO:0007669"/>
    <property type="project" value="UniProtKB-SubCell"/>
</dbReference>
<evidence type="ECO:0000256" key="5">
    <source>
        <dbReference type="ARBA" id="ARBA00022448"/>
    </source>
</evidence>
<dbReference type="KEGG" id="acan:ACA1_380800"/>
<keyword evidence="5 11" id="KW-0813">Transport</keyword>
<dbReference type="OMA" id="CCAMEEG"/>
<comment type="subcellular location">
    <subcellularLocation>
        <location evidence="1">Cell membrane</location>
    </subcellularLocation>
    <subcellularLocation>
        <location evidence="3">Golgi apparatus</location>
        <location evidence="3">trans-Golgi network</location>
    </subcellularLocation>
    <subcellularLocation>
        <location evidence="2">Membrane</location>
        <location evidence="2">Coated pit</location>
        <topology evidence="2">Peripheral membrane protein</topology>
        <orientation evidence="2">Cytoplasmic side</orientation>
    </subcellularLocation>
</comment>
<evidence type="ECO:0000256" key="3">
    <source>
        <dbReference type="ARBA" id="ARBA00004601"/>
    </source>
</evidence>
<dbReference type="GO" id="GO:0072583">
    <property type="term" value="P:clathrin-dependent endocytosis"/>
    <property type="evidence" value="ECO:0007669"/>
    <property type="project" value="InterPro"/>
</dbReference>
<evidence type="ECO:0000256" key="11">
    <source>
        <dbReference type="PIRNR" id="PIRNR015588"/>
    </source>
</evidence>
<dbReference type="GeneID" id="14914995"/>
<dbReference type="Proteomes" id="UP000011083">
    <property type="component" value="Unassembled WGS sequence"/>
</dbReference>
<evidence type="ECO:0000256" key="8">
    <source>
        <dbReference type="ARBA" id="ARBA00022927"/>
    </source>
</evidence>
<proteinExistence type="inferred from homology"/>
<dbReference type="RefSeq" id="XP_004336416.1">
    <property type="nucleotide sequence ID" value="XM_004336368.1"/>
</dbReference>
<evidence type="ECO:0000256" key="9">
    <source>
        <dbReference type="ARBA" id="ARBA00023136"/>
    </source>
</evidence>